<evidence type="ECO:0000256" key="1">
    <source>
        <dbReference type="ARBA" id="ARBA00001946"/>
    </source>
</evidence>
<keyword evidence="5" id="KW-0479">Metal-binding</keyword>
<dbReference type="GO" id="GO:0005524">
    <property type="term" value="F:ATP binding"/>
    <property type="evidence" value="ECO:0007669"/>
    <property type="project" value="UniProtKB-KW"/>
</dbReference>
<dbReference type="InterPro" id="IPR001206">
    <property type="entry name" value="Diacylglycerol_kinase_cat_dom"/>
</dbReference>
<dbReference type="GO" id="GO:0005886">
    <property type="term" value="C:plasma membrane"/>
    <property type="evidence" value="ECO:0007669"/>
    <property type="project" value="TreeGrafter"/>
</dbReference>
<dbReference type="Pfam" id="PF19279">
    <property type="entry name" value="YegS_C"/>
    <property type="match status" value="1"/>
</dbReference>
<gene>
    <name evidence="14" type="ORF">P3F81_07375</name>
</gene>
<evidence type="ECO:0000313" key="14">
    <source>
        <dbReference type="EMBL" id="WIW69738.1"/>
    </source>
</evidence>
<evidence type="ECO:0000256" key="6">
    <source>
        <dbReference type="ARBA" id="ARBA00022741"/>
    </source>
</evidence>
<evidence type="ECO:0000256" key="7">
    <source>
        <dbReference type="ARBA" id="ARBA00022777"/>
    </source>
</evidence>
<keyword evidence="3" id="KW-0444">Lipid biosynthesis</keyword>
<evidence type="ECO:0000256" key="12">
    <source>
        <dbReference type="ARBA" id="ARBA00023264"/>
    </source>
</evidence>
<keyword evidence="8" id="KW-0067">ATP-binding</keyword>
<dbReference type="SUPFAM" id="SSF111331">
    <property type="entry name" value="NAD kinase/diacylglycerol kinase-like"/>
    <property type="match status" value="1"/>
</dbReference>
<keyword evidence="4" id="KW-0808">Transferase</keyword>
<keyword evidence="11" id="KW-0594">Phospholipid biosynthesis</keyword>
<evidence type="ECO:0000256" key="2">
    <source>
        <dbReference type="ARBA" id="ARBA00005983"/>
    </source>
</evidence>
<accession>A0A9Y2ERE5</accession>
<evidence type="ECO:0000313" key="15">
    <source>
        <dbReference type="Proteomes" id="UP001243623"/>
    </source>
</evidence>
<dbReference type="InterPro" id="IPR016064">
    <property type="entry name" value="NAD/diacylglycerol_kinase_sf"/>
</dbReference>
<dbReference type="AlphaFoldDB" id="A0A9Y2ERE5"/>
<evidence type="ECO:0000256" key="11">
    <source>
        <dbReference type="ARBA" id="ARBA00023209"/>
    </source>
</evidence>
<dbReference type="PANTHER" id="PTHR12358">
    <property type="entry name" value="SPHINGOSINE KINASE"/>
    <property type="match status" value="1"/>
</dbReference>
<evidence type="ECO:0000256" key="8">
    <source>
        <dbReference type="ARBA" id="ARBA00022840"/>
    </source>
</evidence>
<dbReference type="Proteomes" id="UP001243623">
    <property type="component" value="Chromosome"/>
</dbReference>
<feature type="domain" description="DAGKc" evidence="13">
    <location>
        <begin position="1"/>
        <end position="130"/>
    </location>
</feature>
<evidence type="ECO:0000256" key="9">
    <source>
        <dbReference type="ARBA" id="ARBA00022842"/>
    </source>
</evidence>
<organism evidence="14 15">
    <name type="scientific">Selenobaculum gibii</name>
    <dbReference type="NCBI Taxonomy" id="3054208"/>
    <lineage>
        <taxon>Bacteria</taxon>
        <taxon>Bacillati</taxon>
        <taxon>Bacillota</taxon>
        <taxon>Negativicutes</taxon>
        <taxon>Selenomonadales</taxon>
        <taxon>Selenomonadaceae</taxon>
        <taxon>Selenobaculum</taxon>
    </lineage>
</organism>
<keyword evidence="15" id="KW-1185">Reference proteome</keyword>
<evidence type="ECO:0000256" key="3">
    <source>
        <dbReference type="ARBA" id="ARBA00022516"/>
    </source>
</evidence>
<keyword evidence="10" id="KW-0443">Lipid metabolism</keyword>
<evidence type="ECO:0000259" key="13">
    <source>
        <dbReference type="PROSITE" id="PS50146"/>
    </source>
</evidence>
<evidence type="ECO:0000256" key="10">
    <source>
        <dbReference type="ARBA" id="ARBA00023098"/>
    </source>
</evidence>
<comment type="cofactor">
    <cofactor evidence="1">
        <name>Mg(2+)</name>
        <dbReference type="ChEBI" id="CHEBI:18420"/>
    </cofactor>
</comment>
<proteinExistence type="inferred from homology"/>
<dbReference type="InterPro" id="IPR017438">
    <property type="entry name" value="ATP-NAD_kinase_N"/>
</dbReference>
<dbReference type="InterPro" id="IPR005218">
    <property type="entry name" value="Diacylglycerol/lipid_kinase"/>
</dbReference>
<comment type="similarity">
    <text evidence="2">Belongs to the diacylglycerol/lipid kinase family.</text>
</comment>
<dbReference type="RefSeq" id="WP_147669940.1">
    <property type="nucleotide sequence ID" value="NZ_CP120678.1"/>
</dbReference>
<dbReference type="GO" id="GO:0008654">
    <property type="term" value="P:phospholipid biosynthetic process"/>
    <property type="evidence" value="ECO:0007669"/>
    <property type="project" value="UniProtKB-KW"/>
</dbReference>
<dbReference type="GO" id="GO:0004143">
    <property type="term" value="F:ATP-dependent diacylglycerol kinase activity"/>
    <property type="evidence" value="ECO:0007669"/>
    <property type="project" value="TreeGrafter"/>
</dbReference>
<keyword evidence="6" id="KW-0547">Nucleotide-binding</keyword>
<dbReference type="Gene3D" id="3.40.50.10330">
    <property type="entry name" value="Probable inorganic polyphosphate/atp-NAD kinase, domain 1"/>
    <property type="match status" value="1"/>
</dbReference>
<dbReference type="NCBIfam" id="TIGR00147">
    <property type="entry name" value="YegS/Rv2252/BmrU family lipid kinase"/>
    <property type="match status" value="1"/>
</dbReference>
<dbReference type="EMBL" id="CP120678">
    <property type="protein sequence ID" value="WIW69738.1"/>
    <property type="molecule type" value="Genomic_DNA"/>
</dbReference>
<dbReference type="GO" id="GO:0046872">
    <property type="term" value="F:metal ion binding"/>
    <property type="evidence" value="ECO:0007669"/>
    <property type="project" value="UniProtKB-KW"/>
</dbReference>
<protein>
    <submittedName>
        <fullName evidence="14">YegS/Rv2252/BmrU family lipid kinase</fullName>
    </submittedName>
</protein>
<keyword evidence="7 14" id="KW-0418">Kinase</keyword>
<dbReference type="PROSITE" id="PS50146">
    <property type="entry name" value="DAGK"/>
    <property type="match status" value="1"/>
</dbReference>
<dbReference type="KEGG" id="sgbi:P3F81_07375"/>
<dbReference type="InterPro" id="IPR050187">
    <property type="entry name" value="Lipid_Phosphate_FormReg"/>
</dbReference>
<dbReference type="SMART" id="SM00046">
    <property type="entry name" value="DAGKc"/>
    <property type="match status" value="1"/>
</dbReference>
<name>A0A9Y2ERE5_9FIRM</name>
<dbReference type="Gene3D" id="2.60.200.40">
    <property type="match status" value="1"/>
</dbReference>
<dbReference type="Pfam" id="PF00781">
    <property type="entry name" value="DAGK_cat"/>
    <property type="match status" value="1"/>
</dbReference>
<dbReference type="PANTHER" id="PTHR12358:SF106">
    <property type="entry name" value="LIPID KINASE YEGS"/>
    <property type="match status" value="1"/>
</dbReference>
<evidence type="ECO:0000256" key="5">
    <source>
        <dbReference type="ARBA" id="ARBA00022723"/>
    </source>
</evidence>
<sequence length="294" mass="32235">MKKLILVYNPVSGDALFKYKLDELIEKFSVHDCIIIPYRTLPNNEIVFAKFVRSLNADGVIIAGGDGTIHDIINLMITENIDLPIGLIPSGTSNDFASFLGINKNLDRYIKTIAKGSVMPIDIGQIGNKYFINVASAGVLTSVAHKVDAGLKNALGKMAYYLKGLGEIPGFHARKMKIKADGRIIEEKIFLFVIVNSGTVGSMKNVVANAKINDGKLDMVLIKQCSIPEFMTSTLEMLAGGNITRHNSVLYLQAKDIEIECEEEIESDLDGELGPKLPLKITTLAGKIKLFYEK</sequence>
<evidence type="ECO:0000256" key="4">
    <source>
        <dbReference type="ARBA" id="ARBA00022679"/>
    </source>
</evidence>
<keyword evidence="9" id="KW-0460">Magnesium</keyword>
<dbReference type="InterPro" id="IPR045540">
    <property type="entry name" value="YegS/DAGK_C"/>
</dbReference>
<reference evidence="14" key="1">
    <citation type="submission" date="2023-03" db="EMBL/GenBank/DDBJ databases">
        <title>Selenobaculum gbiensis gen. nov. sp. nov., a new bacterium isolated from the gut microbiota of IBD patient.</title>
        <authorList>
            <person name="Yeo S."/>
            <person name="Park H."/>
            <person name="Huh C.S."/>
        </authorList>
    </citation>
    <scope>NUCLEOTIDE SEQUENCE</scope>
    <source>
        <strain evidence="14">ICN-92133</strain>
    </source>
</reference>
<keyword evidence="12" id="KW-1208">Phospholipid metabolism</keyword>